<evidence type="ECO:0000313" key="2">
    <source>
        <dbReference type="Proteomes" id="UP001314170"/>
    </source>
</evidence>
<protein>
    <submittedName>
        <fullName evidence="1">Uncharacterized protein</fullName>
    </submittedName>
</protein>
<dbReference type="Proteomes" id="UP001314170">
    <property type="component" value="Unassembled WGS sequence"/>
</dbReference>
<proteinExistence type="predicted"/>
<evidence type="ECO:0000313" key="1">
    <source>
        <dbReference type="EMBL" id="CAK7346469.1"/>
    </source>
</evidence>
<name>A0AAV1S4T6_9ROSI</name>
<organism evidence="1 2">
    <name type="scientific">Dovyalis caffra</name>
    <dbReference type="NCBI Taxonomy" id="77055"/>
    <lineage>
        <taxon>Eukaryota</taxon>
        <taxon>Viridiplantae</taxon>
        <taxon>Streptophyta</taxon>
        <taxon>Embryophyta</taxon>
        <taxon>Tracheophyta</taxon>
        <taxon>Spermatophyta</taxon>
        <taxon>Magnoliopsida</taxon>
        <taxon>eudicotyledons</taxon>
        <taxon>Gunneridae</taxon>
        <taxon>Pentapetalae</taxon>
        <taxon>rosids</taxon>
        <taxon>fabids</taxon>
        <taxon>Malpighiales</taxon>
        <taxon>Salicaceae</taxon>
        <taxon>Flacourtieae</taxon>
        <taxon>Dovyalis</taxon>
    </lineage>
</organism>
<comment type="caution">
    <text evidence="1">The sequence shown here is derived from an EMBL/GenBank/DDBJ whole genome shotgun (WGS) entry which is preliminary data.</text>
</comment>
<reference evidence="1 2" key="1">
    <citation type="submission" date="2024-01" db="EMBL/GenBank/DDBJ databases">
        <authorList>
            <person name="Waweru B."/>
        </authorList>
    </citation>
    <scope>NUCLEOTIDE SEQUENCE [LARGE SCALE GENOMIC DNA]</scope>
</reference>
<accession>A0AAV1S4T6</accession>
<keyword evidence="2" id="KW-1185">Reference proteome</keyword>
<gene>
    <name evidence="1" type="ORF">DCAF_LOCUS19146</name>
</gene>
<dbReference type="AlphaFoldDB" id="A0AAV1S4T6"/>
<dbReference type="EMBL" id="CAWUPB010001173">
    <property type="protein sequence ID" value="CAK7346469.1"/>
    <property type="molecule type" value="Genomic_DNA"/>
</dbReference>
<sequence length="95" mass="10722">MREHLNKKVQRGRGLRNETAVSVTDLKVGPRPKTLIVLIIEFGYEANMGIKRLWIASRDGGKLPLHLPADGRGTREFNTVHPKEDKLYIPHGLAK</sequence>